<name>A0A2A9NJH9_9AGAR</name>
<dbReference type="EMBL" id="KZ301998">
    <property type="protein sequence ID" value="PFH50749.1"/>
    <property type="molecule type" value="Genomic_DNA"/>
</dbReference>
<gene>
    <name evidence="2" type="ORF">AMATHDRAFT_3712</name>
</gene>
<accession>A0A2A9NJH9</accession>
<evidence type="ECO:0000313" key="3">
    <source>
        <dbReference type="Proteomes" id="UP000242287"/>
    </source>
</evidence>
<evidence type="ECO:0000256" key="1">
    <source>
        <dbReference type="SAM" id="MobiDB-lite"/>
    </source>
</evidence>
<organism evidence="2 3">
    <name type="scientific">Amanita thiersii Skay4041</name>
    <dbReference type="NCBI Taxonomy" id="703135"/>
    <lineage>
        <taxon>Eukaryota</taxon>
        <taxon>Fungi</taxon>
        <taxon>Dikarya</taxon>
        <taxon>Basidiomycota</taxon>
        <taxon>Agaricomycotina</taxon>
        <taxon>Agaricomycetes</taxon>
        <taxon>Agaricomycetidae</taxon>
        <taxon>Agaricales</taxon>
        <taxon>Pluteineae</taxon>
        <taxon>Amanitaceae</taxon>
        <taxon>Amanita</taxon>
    </lineage>
</organism>
<reference evidence="2 3" key="1">
    <citation type="submission" date="2014-02" db="EMBL/GenBank/DDBJ databases">
        <title>Transposable element dynamics among asymbiotic and ectomycorrhizal Amanita fungi.</title>
        <authorList>
            <consortium name="DOE Joint Genome Institute"/>
            <person name="Hess J."/>
            <person name="Skrede I."/>
            <person name="Wolfe B."/>
            <person name="LaButti K."/>
            <person name="Ohm R.A."/>
            <person name="Grigoriev I.V."/>
            <person name="Pringle A."/>
        </authorList>
    </citation>
    <scope>NUCLEOTIDE SEQUENCE [LARGE SCALE GENOMIC DNA]</scope>
    <source>
        <strain evidence="2 3">SKay4041</strain>
    </source>
</reference>
<protein>
    <submittedName>
        <fullName evidence="2">Uncharacterized protein</fullName>
    </submittedName>
</protein>
<dbReference type="Proteomes" id="UP000242287">
    <property type="component" value="Unassembled WGS sequence"/>
</dbReference>
<feature type="region of interest" description="Disordered" evidence="1">
    <location>
        <begin position="1"/>
        <end position="20"/>
    </location>
</feature>
<dbReference type="OrthoDB" id="3262473at2759"/>
<sequence length="187" mass="20980">MLKRQRPLTPPIPSVPLIAPTPLDVMMMERESKRRRTNSTSDELSRDSWHYTTCSMVSNAKEDTSGCASSDSSASEYKSANNMLRELHTLHQHRLLFAPTTPSMLHTHGDSLQSPDIPPSSLKHVISSLPDPMRLITRASSNDPEATPSLIDEQAQVMEHYEETNRLLGSLFLSRRRNLALTDACQQ</sequence>
<dbReference type="AlphaFoldDB" id="A0A2A9NJH9"/>
<keyword evidence="3" id="KW-1185">Reference proteome</keyword>
<proteinExistence type="predicted"/>
<evidence type="ECO:0000313" key="2">
    <source>
        <dbReference type="EMBL" id="PFH50749.1"/>
    </source>
</evidence>